<name>B9FHQ1_ORYSJ</name>
<sequence>MSASSPVAYDANVLLAAVTALSAAIAFVAALHLYARCLLRRRVAGAGAGAAGNPHALRRPVTPGRQLRARGDQRRGVRAGGRRPGRQAAGRAAGVHVGVFFSGDGGGGRRRAVRGVPRGDGGRRAGEAAPGVPPRVPRRVHRHVARRELDVPGVQGGGGGGGG</sequence>
<dbReference type="AlphaFoldDB" id="B9FHQ1"/>
<evidence type="ECO:0000256" key="2">
    <source>
        <dbReference type="SAM" id="Phobius"/>
    </source>
</evidence>
<feature type="transmembrane region" description="Helical" evidence="2">
    <location>
        <begin position="12"/>
        <end position="34"/>
    </location>
</feature>
<dbReference type="EMBL" id="CM000142">
    <property type="protein sequence ID" value="EEE62446.1"/>
    <property type="molecule type" value="Genomic_DNA"/>
</dbReference>
<keyword evidence="2" id="KW-0472">Membrane</keyword>
<reference evidence="3" key="2">
    <citation type="submission" date="2008-12" db="EMBL/GenBank/DDBJ databases">
        <title>Improved gene annotation of the rice (Oryza sativa) genomes.</title>
        <authorList>
            <person name="Wang J."/>
            <person name="Li R."/>
            <person name="Fan W."/>
            <person name="Huang Q."/>
            <person name="Zhang J."/>
            <person name="Zhou Y."/>
            <person name="Hu Y."/>
            <person name="Zi S."/>
            <person name="Li J."/>
            <person name="Ni P."/>
            <person name="Zheng H."/>
            <person name="Zhang Y."/>
            <person name="Zhao M."/>
            <person name="Hao Q."/>
            <person name="McDermott J."/>
            <person name="Samudrala R."/>
            <person name="Kristiansen K."/>
            <person name="Wong G.K.-S."/>
        </authorList>
    </citation>
    <scope>NUCLEOTIDE SEQUENCE</scope>
</reference>
<reference evidence="3" key="1">
    <citation type="journal article" date="2005" name="PLoS Biol.">
        <title>The genomes of Oryza sativa: a history of duplications.</title>
        <authorList>
            <person name="Yu J."/>
            <person name="Wang J."/>
            <person name="Lin W."/>
            <person name="Li S."/>
            <person name="Li H."/>
            <person name="Zhou J."/>
            <person name="Ni P."/>
            <person name="Dong W."/>
            <person name="Hu S."/>
            <person name="Zeng C."/>
            <person name="Zhang J."/>
            <person name="Zhang Y."/>
            <person name="Li R."/>
            <person name="Xu Z."/>
            <person name="Li S."/>
            <person name="Li X."/>
            <person name="Zheng H."/>
            <person name="Cong L."/>
            <person name="Lin L."/>
            <person name="Yin J."/>
            <person name="Geng J."/>
            <person name="Li G."/>
            <person name="Shi J."/>
            <person name="Liu J."/>
            <person name="Lv H."/>
            <person name="Li J."/>
            <person name="Wang J."/>
            <person name="Deng Y."/>
            <person name="Ran L."/>
            <person name="Shi X."/>
            <person name="Wang X."/>
            <person name="Wu Q."/>
            <person name="Li C."/>
            <person name="Ren X."/>
            <person name="Wang J."/>
            <person name="Wang X."/>
            <person name="Li D."/>
            <person name="Liu D."/>
            <person name="Zhang X."/>
            <person name="Ji Z."/>
            <person name="Zhao W."/>
            <person name="Sun Y."/>
            <person name="Zhang Z."/>
            <person name="Bao J."/>
            <person name="Han Y."/>
            <person name="Dong L."/>
            <person name="Ji J."/>
            <person name="Chen P."/>
            <person name="Wu S."/>
            <person name="Liu J."/>
            <person name="Xiao Y."/>
            <person name="Bu D."/>
            <person name="Tan J."/>
            <person name="Yang L."/>
            <person name="Ye C."/>
            <person name="Zhang J."/>
            <person name="Xu J."/>
            <person name="Zhou Y."/>
            <person name="Yu Y."/>
            <person name="Zhang B."/>
            <person name="Zhuang S."/>
            <person name="Wei H."/>
            <person name="Liu B."/>
            <person name="Lei M."/>
            <person name="Yu H."/>
            <person name="Li Y."/>
            <person name="Xu H."/>
            <person name="Wei S."/>
            <person name="He X."/>
            <person name="Fang L."/>
            <person name="Zhang Z."/>
            <person name="Zhang Y."/>
            <person name="Huang X."/>
            <person name="Su Z."/>
            <person name="Tong W."/>
            <person name="Li J."/>
            <person name="Tong Z."/>
            <person name="Li S."/>
            <person name="Ye J."/>
            <person name="Wang L."/>
            <person name="Fang L."/>
            <person name="Lei T."/>
            <person name="Chen C."/>
            <person name="Chen H."/>
            <person name="Xu Z."/>
            <person name="Li H."/>
            <person name="Huang H."/>
            <person name="Zhang F."/>
            <person name="Xu H."/>
            <person name="Li N."/>
            <person name="Zhao C."/>
            <person name="Li S."/>
            <person name="Dong L."/>
            <person name="Huang Y."/>
            <person name="Li L."/>
            <person name="Xi Y."/>
            <person name="Qi Q."/>
            <person name="Li W."/>
            <person name="Zhang B."/>
            <person name="Hu W."/>
            <person name="Zhang Y."/>
            <person name="Tian X."/>
            <person name="Jiao Y."/>
            <person name="Liang X."/>
            <person name="Jin J."/>
            <person name="Gao L."/>
            <person name="Zheng W."/>
            <person name="Hao B."/>
            <person name="Liu S."/>
            <person name="Wang W."/>
            <person name="Yuan L."/>
            <person name="Cao M."/>
            <person name="McDermott J."/>
            <person name="Samudrala R."/>
            <person name="Wang J."/>
            <person name="Wong G.K."/>
            <person name="Yang H."/>
        </authorList>
    </citation>
    <scope>NUCLEOTIDE SEQUENCE [LARGE SCALE GENOMIC DNA]</scope>
</reference>
<evidence type="ECO:0000313" key="3">
    <source>
        <dbReference type="EMBL" id="EEE62446.1"/>
    </source>
</evidence>
<evidence type="ECO:0000256" key="1">
    <source>
        <dbReference type="SAM" id="MobiDB-lite"/>
    </source>
</evidence>
<dbReference type="GO" id="GO:0016567">
    <property type="term" value="P:protein ubiquitination"/>
    <property type="evidence" value="ECO:0007669"/>
    <property type="project" value="UniProtKB-UniPathway"/>
</dbReference>
<dbReference type="Proteomes" id="UP000007752">
    <property type="component" value="Chromosome 5"/>
</dbReference>
<accession>B9FHQ1</accession>
<protein>
    <submittedName>
        <fullName evidence="3">Uncharacterized protein</fullName>
    </submittedName>
</protein>
<feature type="region of interest" description="Disordered" evidence="1">
    <location>
        <begin position="48"/>
        <end position="91"/>
    </location>
</feature>
<dbReference type="UniPathway" id="UPA00143"/>
<organism evidence="3">
    <name type="scientific">Oryza sativa subsp. japonica</name>
    <name type="common">Rice</name>
    <dbReference type="NCBI Taxonomy" id="39947"/>
    <lineage>
        <taxon>Eukaryota</taxon>
        <taxon>Viridiplantae</taxon>
        <taxon>Streptophyta</taxon>
        <taxon>Embryophyta</taxon>
        <taxon>Tracheophyta</taxon>
        <taxon>Spermatophyta</taxon>
        <taxon>Magnoliopsida</taxon>
        <taxon>Liliopsida</taxon>
        <taxon>Poales</taxon>
        <taxon>Poaceae</taxon>
        <taxon>BOP clade</taxon>
        <taxon>Oryzoideae</taxon>
        <taxon>Oryzeae</taxon>
        <taxon>Oryzinae</taxon>
        <taxon>Oryza</taxon>
        <taxon>Oryza sativa</taxon>
    </lineage>
</organism>
<keyword evidence="2" id="KW-1133">Transmembrane helix</keyword>
<feature type="compositionally biased region" description="Basic residues" evidence="1">
    <location>
        <begin position="76"/>
        <end position="85"/>
    </location>
</feature>
<feature type="region of interest" description="Disordered" evidence="1">
    <location>
        <begin position="108"/>
        <end position="135"/>
    </location>
</feature>
<gene>
    <name evidence="3" type="ORF">OsJ_17238</name>
</gene>
<proteinExistence type="predicted"/>
<keyword evidence="2" id="KW-0812">Transmembrane</keyword>